<dbReference type="InterPro" id="IPR002716">
    <property type="entry name" value="PIN_dom"/>
</dbReference>
<accession>A0A4V6RUB6</accession>
<organism evidence="2 3">
    <name type="scientific">Salinadaptatus halalkaliphilus</name>
    <dbReference type="NCBI Taxonomy" id="2419781"/>
    <lineage>
        <taxon>Archaea</taxon>
        <taxon>Methanobacteriati</taxon>
        <taxon>Methanobacteriota</taxon>
        <taxon>Stenosarchaea group</taxon>
        <taxon>Halobacteria</taxon>
        <taxon>Halobacteriales</taxon>
        <taxon>Natrialbaceae</taxon>
        <taxon>Salinadaptatus</taxon>
    </lineage>
</organism>
<dbReference type="RefSeq" id="WP_141466233.1">
    <property type="nucleotide sequence ID" value="NZ_RBZW01000067.1"/>
</dbReference>
<evidence type="ECO:0000313" key="2">
    <source>
        <dbReference type="EMBL" id="THE63257.1"/>
    </source>
</evidence>
<dbReference type="EMBL" id="RBZW01000067">
    <property type="protein sequence ID" value="THE63257.1"/>
    <property type="molecule type" value="Genomic_DNA"/>
</dbReference>
<dbReference type="Proteomes" id="UP000318864">
    <property type="component" value="Unassembled WGS sequence"/>
</dbReference>
<gene>
    <name evidence="2" type="ORF">D8Y22_19020</name>
</gene>
<evidence type="ECO:0000259" key="1">
    <source>
        <dbReference type="Pfam" id="PF01850"/>
    </source>
</evidence>
<name>A0A4V6RUB6_9EURY</name>
<reference evidence="2 3" key="1">
    <citation type="submission" date="2018-10" db="EMBL/GenBank/DDBJ databases">
        <title>Natronolimnobius sp. XQ-INN 246 isolated from Inner Mongolia Autonomous Region of China.</title>
        <authorList>
            <person name="Xue Q."/>
        </authorList>
    </citation>
    <scope>NUCLEOTIDE SEQUENCE [LARGE SCALE GENOMIC DNA]</scope>
    <source>
        <strain evidence="2 3">XQ-INN 246</strain>
    </source>
</reference>
<dbReference type="SUPFAM" id="SSF88723">
    <property type="entry name" value="PIN domain-like"/>
    <property type="match status" value="1"/>
</dbReference>
<protein>
    <recommendedName>
        <fullName evidence="1">PIN domain-containing protein</fullName>
    </recommendedName>
</protein>
<dbReference type="AlphaFoldDB" id="A0A4V6RUB6"/>
<evidence type="ECO:0000313" key="3">
    <source>
        <dbReference type="Proteomes" id="UP000318864"/>
    </source>
</evidence>
<feature type="domain" description="PIN" evidence="1">
    <location>
        <begin position="4"/>
        <end position="73"/>
    </location>
</feature>
<dbReference type="OrthoDB" id="214513at2157"/>
<sequence length="167" mass="18062">MILVADTSALVSIASTDDARHTALPILLNGYDVTAPEHVIDELESIAAYEDEHGTAARAILDEQERLTVSAVDLDSDFPLDDGENAAVQLAEDIEAAFFYCDEYNQLALVHASLSDARLVTTPRLLKAFVVDGDLSASAAKDLLDGIAERRSWGGNAYVHQATRLFE</sequence>
<dbReference type="Pfam" id="PF01850">
    <property type="entry name" value="PIN"/>
    <property type="match status" value="1"/>
</dbReference>
<keyword evidence="3" id="KW-1185">Reference proteome</keyword>
<comment type="caution">
    <text evidence="2">The sequence shown here is derived from an EMBL/GenBank/DDBJ whole genome shotgun (WGS) entry which is preliminary data.</text>
</comment>
<proteinExistence type="predicted"/>
<dbReference type="InterPro" id="IPR029060">
    <property type="entry name" value="PIN-like_dom_sf"/>
</dbReference>